<name>A0AAD5UDA8_9FUNG</name>
<keyword evidence="3" id="KW-0489">Methyltransferase</keyword>
<dbReference type="EC" id="2.1.1.22" evidence="2"/>
<sequence length="350" mass="40783">MDNEIKEEQKHFHKVIEAFAGYRKHSSSILNYKIKNLQVIPIHLREKMIARLTKHTECININSYLFHRIIEEHPVFIEKQEDLQLDPISEQDHDKVRSTLKQIVRDWTTDGEVERNQTYLPILQLLEELYGDIPVEKRGDIKVLCPGAGLGRLVFEIVKKGFSSQGNEFSFYMLLASNFILNQIEKPHSVTIYPYIHQFSNMPSADIQTKALTFPDVQIFNSFPKSADFSMVAGDFTEVYTEKHQESAWDVVVTCYFMDTAKNLIDYLKVLRYCLKNGGKWINLGPLLYHFEGSDNSFEYTLEEFKDLAEAYGFSIRKESKIDSTYSACQESMIHYTYHNCFFMATLNKD</sequence>
<evidence type="ECO:0000256" key="4">
    <source>
        <dbReference type="ARBA" id="ARBA00022679"/>
    </source>
</evidence>
<keyword evidence="5" id="KW-0949">S-adenosyl-L-methionine</keyword>
<dbReference type="PANTHER" id="PTHR12303:SF6">
    <property type="entry name" value="CARNOSINE N-METHYLTRANSFERASE"/>
    <property type="match status" value="1"/>
</dbReference>
<proteinExistence type="inferred from homology"/>
<reference evidence="6" key="1">
    <citation type="submission" date="2020-05" db="EMBL/GenBank/DDBJ databases">
        <title>Phylogenomic resolution of chytrid fungi.</title>
        <authorList>
            <person name="Stajich J.E."/>
            <person name="Amses K."/>
            <person name="Simmons R."/>
            <person name="Seto K."/>
            <person name="Myers J."/>
            <person name="Bonds A."/>
            <person name="Quandt C.A."/>
            <person name="Barry K."/>
            <person name="Liu P."/>
            <person name="Grigoriev I."/>
            <person name="Longcore J.E."/>
            <person name="James T.Y."/>
        </authorList>
    </citation>
    <scope>NUCLEOTIDE SEQUENCE</scope>
    <source>
        <strain evidence="6">PLAUS21</strain>
    </source>
</reference>
<dbReference type="GO" id="GO:0032259">
    <property type="term" value="P:methylation"/>
    <property type="evidence" value="ECO:0007669"/>
    <property type="project" value="UniProtKB-KW"/>
</dbReference>
<dbReference type="SMART" id="SM01296">
    <property type="entry name" value="N2227"/>
    <property type="match status" value="1"/>
</dbReference>
<dbReference type="AlphaFoldDB" id="A0AAD5UDA8"/>
<accession>A0AAD5UDA8</accession>
<dbReference type="Gene3D" id="3.40.50.150">
    <property type="entry name" value="Vaccinia Virus protein VP39"/>
    <property type="match status" value="1"/>
</dbReference>
<keyword evidence="7" id="KW-1185">Reference proteome</keyword>
<dbReference type="InterPro" id="IPR012901">
    <property type="entry name" value="CARME"/>
</dbReference>
<dbReference type="EMBL" id="JADGKB010000072">
    <property type="protein sequence ID" value="KAJ3255088.1"/>
    <property type="molecule type" value="Genomic_DNA"/>
</dbReference>
<dbReference type="Pfam" id="PF07942">
    <property type="entry name" value="CARME"/>
    <property type="match status" value="1"/>
</dbReference>
<evidence type="ECO:0000313" key="7">
    <source>
        <dbReference type="Proteomes" id="UP001210925"/>
    </source>
</evidence>
<gene>
    <name evidence="6" type="ORF">HK103_006631</name>
</gene>
<evidence type="ECO:0000256" key="3">
    <source>
        <dbReference type="ARBA" id="ARBA00022603"/>
    </source>
</evidence>
<dbReference type="Proteomes" id="UP001210925">
    <property type="component" value="Unassembled WGS sequence"/>
</dbReference>
<evidence type="ECO:0000313" key="6">
    <source>
        <dbReference type="EMBL" id="KAJ3255088.1"/>
    </source>
</evidence>
<comment type="caution">
    <text evidence="6">The sequence shown here is derived from an EMBL/GenBank/DDBJ whole genome shotgun (WGS) entry which is preliminary data.</text>
</comment>
<dbReference type="PANTHER" id="PTHR12303">
    <property type="entry name" value="CARNOSINE N-METHYLTRANSFERASE"/>
    <property type="match status" value="1"/>
</dbReference>
<protein>
    <recommendedName>
        <fullName evidence="2">carnosine N-methyltransferase</fullName>
        <ecNumber evidence="2">2.1.1.22</ecNumber>
    </recommendedName>
</protein>
<evidence type="ECO:0000256" key="1">
    <source>
        <dbReference type="ARBA" id="ARBA00010086"/>
    </source>
</evidence>
<evidence type="ECO:0000256" key="5">
    <source>
        <dbReference type="ARBA" id="ARBA00022691"/>
    </source>
</evidence>
<dbReference type="GO" id="GO:0030735">
    <property type="term" value="F:carnosine N-methyltransferase activity"/>
    <property type="evidence" value="ECO:0007669"/>
    <property type="project" value="UniProtKB-EC"/>
</dbReference>
<organism evidence="6 7">
    <name type="scientific">Boothiomyces macroporosus</name>
    <dbReference type="NCBI Taxonomy" id="261099"/>
    <lineage>
        <taxon>Eukaryota</taxon>
        <taxon>Fungi</taxon>
        <taxon>Fungi incertae sedis</taxon>
        <taxon>Chytridiomycota</taxon>
        <taxon>Chytridiomycota incertae sedis</taxon>
        <taxon>Chytridiomycetes</taxon>
        <taxon>Rhizophydiales</taxon>
        <taxon>Terramycetaceae</taxon>
        <taxon>Boothiomyces</taxon>
    </lineage>
</organism>
<dbReference type="SUPFAM" id="SSF53335">
    <property type="entry name" value="S-adenosyl-L-methionine-dependent methyltransferases"/>
    <property type="match status" value="1"/>
</dbReference>
<dbReference type="InterPro" id="IPR029063">
    <property type="entry name" value="SAM-dependent_MTases_sf"/>
</dbReference>
<keyword evidence="4" id="KW-0808">Transferase</keyword>
<evidence type="ECO:0000256" key="2">
    <source>
        <dbReference type="ARBA" id="ARBA00012003"/>
    </source>
</evidence>
<comment type="similarity">
    <text evidence="1">Belongs to the carnosine N-methyltransferase family.</text>
</comment>